<organism evidence="2">
    <name type="scientific">metagenome</name>
    <dbReference type="NCBI Taxonomy" id="256318"/>
    <lineage>
        <taxon>unclassified sequences</taxon>
        <taxon>metagenomes</taxon>
    </lineage>
</organism>
<proteinExistence type="predicted"/>
<protein>
    <submittedName>
        <fullName evidence="2">Uncharacterized protein</fullName>
    </submittedName>
</protein>
<evidence type="ECO:0000313" key="2">
    <source>
        <dbReference type="EMBL" id="CUR58427.1"/>
    </source>
</evidence>
<dbReference type="EMBL" id="CZKA01000045">
    <property type="protein sequence ID" value="CUR58427.1"/>
    <property type="molecule type" value="Genomic_DNA"/>
</dbReference>
<name>A0A2P2C8X6_9ZZZZ</name>
<accession>A0A2P2C8X6</accession>
<evidence type="ECO:0000256" key="1">
    <source>
        <dbReference type="SAM" id="MobiDB-lite"/>
    </source>
</evidence>
<sequence length="23" mass="2743">MRRSESGLRDCMTYSDRKGNNEH</sequence>
<reference evidence="2" key="1">
    <citation type="submission" date="2015-08" db="EMBL/GenBank/DDBJ databases">
        <authorList>
            <person name="Babu N.S."/>
            <person name="Beckwith C.J."/>
            <person name="Beseler K.G."/>
            <person name="Brison A."/>
            <person name="Carone J.V."/>
            <person name="Caskin T.P."/>
            <person name="Diamond M."/>
            <person name="Durham M.E."/>
            <person name="Foxe J.M."/>
            <person name="Go M."/>
            <person name="Henderson B.A."/>
            <person name="Jones I.B."/>
            <person name="McGettigan J.A."/>
            <person name="Micheletti S.J."/>
            <person name="Nasrallah M.E."/>
            <person name="Ortiz D."/>
            <person name="Piller C.R."/>
            <person name="Privatt S.R."/>
            <person name="Schneider S.L."/>
            <person name="Sharp S."/>
            <person name="Smith T.C."/>
            <person name="Stanton J.D."/>
            <person name="Ullery H.E."/>
            <person name="Wilson R.J."/>
            <person name="Serrano M.G."/>
            <person name="Buck G."/>
            <person name="Lee V."/>
            <person name="Wang Y."/>
            <person name="Carvalho R."/>
            <person name="Voegtly L."/>
            <person name="Shi R."/>
            <person name="Duckworth R."/>
            <person name="Johnson A."/>
            <person name="Loviza R."/>
            <person name="Walstead R."/>
            <person name="Shah Z."/>
            <person name="Kiflezghi M."/>
            <person name="Wade K."/>
            <person name="Ball S.L."/>
            <person name="Bradley K.W."/>
            <person name="Asai D.J."/>
            <person name="Bowman C.A."/>
            <person name="Russell D.A."/>
            <person name="Pope W.H."/>
            <person name="Jacobs-Sera D."/>
            <person name="Hendrix R.W."/>
            <person name="Hatfull G.F."/>
        </authorList>
    </citation>
    <scope>NUCLEOTIDE SEQUENCE</scope>
</reference>
<gene>
    <name evidence="2" type="ORF">NOCA250050</name>
</gene>
<dbReference type="AlphaFoldDB" id="A0A2P2C8X6"/>
<feature type="region of interest" description="Disordered" evidence="1">
    <location>
        <begin position="1"/>
        <end position="23"/>
    </location>
</feature>